<keyword evidence="1" id="KW-0812">Transmembrane</keyword>
<feature type="transmembrane region" description="Helical" evidence="1">
    <location>
        <begin position="21"/>
        <end position="43"/>
    </location>
</feature>
<evidence type="ECO:0000256" key="1">
    <source>
        <dbReference type="SAM" id="Phobius"/>
    </source>
</evidence>
<accession>A0A7S2XWP4</accession>
<reference evidence="2" key="1">
    <citation type="submission" date="2021-01" db="EMBL/GenBank/DDBJ databases">
        <authorList>
            <person name="Corre E."/>
            <person name="Pelletier E."/>
            <person name="Niang G."/>
            <person name="Scheremetjew M."/>
            <person name="Finn R."/>
            <person name="Kale V."/>
            <person name="Holt S."/>
            <person name="Cochrane G."/>
            <person name="Meng A."/>
            <person name="Brown T."/>
            <person name="Cohen L."/>
        </authorList>
    </citation>
    <scope>NUCLEOTIDE SEQUENCE</scope>
    <source>
        <strain evidence="2">CCMP1661</strain>
    </source>
</reference>
<gene>
    <name evidence="2" type="ORF">FJAP1339_LOCUS5315</name>
</gene>
<name>A0A7S2XWP4_9STRA</name>
<keyword evidence="1" id="KW-1133">Transmembrane helix</keyword>
<dbReference type="EMBL" id="HBHR01011007">
    <property type="protein sequence ID" value="CAD9862783.1"/>
    <property type="molecule type" value="Transcribed_RNA"/>
</dbReference>
<organism evidence="2">
    <name type="scientific">Fibrocapsa japonica</name>
    <dbReference type="NCBI Taxonomy" id="94617"/>
    <lineage>
        <taxon>Eukaryota</taxon>
        <taxon>Sar</taxon>
        <taxon>Stramenopiles</taxon>
        <taxon>Ochrophyta</taxon>
        <taxon>Raphidophyceae</taxon>
        <taxon>Chattonellales</taxon>
        <taxon>Chattonellaceae</taxon>
        <taxon>Fibrocapsa</taxon>
    </lineage>
</organism>
<dbReference type="AlphaFoldDB" id="A0A7S2XWP4"/>
<protein>
    <recommendedName>
        <fullName evidence="3">Bulb-type lectin domain-containing protein</fullName>
    </recommendedName>
</protein>
<sequence length="162" mass="17800">MDKAPTKREMTPLEAYIVQRMPYTLGHLLLAFILTIGLTTYFITPNYETAGGPGYMGSSLTSKTELTGGQYLSSCQSAFFCSNPQYFHLTKYGELTLNEGIGPNVNGKVLWSSGTSTYPTQSPGYTAMVTNNNALVILKDGANKFKQTMAKLPELSPWPYET</sequence>
<dbReference type="InterPro" id="IPR036426">
    <property type="entry name" value="Bulb-type_lectin_dom_sf"/>
</dbReference>
<dbReference type="Gene3D" id="2.90.10.10">
    <property type="entry name" value="Bulb-type lectin domain"/>
    <property type="match status" value="1"/>
</dbReference>
<keyword evidence="1" id="KW-0472">Membrane</keyword>
<proteinExistence type="predicted"/>
<evidence type="ECO:0000313" key="2">
    <source>
        <dbReference type="EMBL" id="CAD9862783.1"/>
    </source>
</evidence>
<evidence type="ECO:0008006" key="3">
    <source>
        <dbReference type="Google" id="ProtNLM"/>
    </source>
</evidence>